<evidence type="ECO:0000313" key="7">
    <source>
        <dbReference type="Proteomes" id="UP000070352"/>
    </source>
</evidence>
<keyword evidence="4" id="KW-0444">Lipid biosynthesis</keyword>
<dbReference type="PANTHER" id="PTHR10434">
    <property type="entry name" value="1-ACYL-SN-GLYCEROL-3-PHOSPHATE ACYLTRANSFERASE"/>
    <property type="match status" value="1"/>
</dbReference>
<protein>
    <recommendedName>
        <fullName evidence="4">1-acyl-sn-glycerol-3-phosphate acyltransferase</fullName>
        <ecNumber evidence="4">2.3.1.51</ecNumber>
    </recommendedName>
</protein>
<evidence type="ECO:0000256" key="2">
    <source>
        <dbReference type="ARBA" id="ARBA00022679"/>
    </source>
</evidence>
<keyword evidence="7" id="KW-1185">Reference proteome</keyword>
<dbReference type="Proteomes" id="UP000070352">
    <property type="component" value="Unassembled WGS sequence"/>
</dbReference>
<dbReference type="STRING" id="1413211.U473_06200"/>
<comment type="catalytic activity">
    <reaction evidence="4">
        <text>a 1-acyl-sn-glycero-3-phosphate + an acyl-CoA = a 1,2-diacyl-sn-glycero-3-phosphate + CoA</text>
        <dbReference type="Rhea" id="RHEA:19709"/>
        <dbReference type="ChEBI" id="CHEBI:57287"/>
        <dbReference type="ChEBI" id="CHEBI:57970"/>
        <dbReference type="ChEBI" id="CHEBI:58342"/>
        <dbReference type="ChEBI" id="CHEBI:58608"/>
        <dbReference type="EC" id="2.3.1.51"/>
    </reaction>
</comment>
<dbReference type="Pfam" id="PF01553">
    <property type="entry name" value="Acyltransferase"/>
    <property type="match status" value="1"/>
</dbReference>
<keyword evidence="4" id="KW-0443">Lipid metabolism</keyword>
<evidence type="ECO:0000256" key="4">
    <source>
        <dbReference type="RuleBase" id="RU361267"/>
    </source>
</evidence>
<comment type="caution">
    <text evidence="6">The sequence shown here is derived from an EMBL/GenBank/DDBJ whole genome shotgun (WGS) entry which is preliminary data.</text>
</comment>
<dbReference type="EC" id="2.3.1.51" evidence="4"/>
<accession>A0A135L480</accession>
<gene>
    <name evidence="6" type="ORF">U473_06200</name>
</gene>
<dbReference type="GO" id="GO:0006654">
    <property type="term" value="P:phosphatidic acid biosynthetic process"/>
    <property type="evidence" value="ECO:0007669"/>
    <property type="project" value="TreeGrafter"/>
</dbReference>
<feature type="domain" description="Phospholipid/glycerol acyltransferase" evidence="5">
    <location>
        <begin position="35"/>
        <end position="147"/>
    </location>
</feature>
<evidence type="ECO:0000313" key="6">
    <source>
        <dbReference type="EMBL" id="KXG43653.1"/>
    </source>
</evidence>
<keyword evidence="4" id="KW-1208">Phospholipid metabolism</keyword>
<dbReference type="NCBIfam" id="TIGR00530">
    <property type="entry name" value="AGP_acyltrn"/>
    <property type="match status" value="1"/>
</dbReference>
<dbReference type="RefSeq" id="WP_068724418.1">
    <property type="nucleotide sequence ID" value="NZ_LSKU01000001.1"/>
</dbReference>
<keyword evidence="3 4" id="KW-0012">Acyltransferase</keyword>
<sequence>MSLYTFARVLIKGYLKTFYKLKVYGVKNIPKEGPLILISNHISNFDPVVIACSVNRKVHFMAKKELFDIPILGSFLKKVGQFPINRGGSDRKAIKTALDLLKEQEVLGIFPEGTRSKDKELKPGLPGAALFALKSDVKVIPIGIDSSYKWFQPIIVNIGNPIQLDSFKKEKVSSEDLTETMTFMMAQIKKQLEEIK</sequence>
<dbReference type="InterPro" id="IPR002123">
    <property type="entry name" value="Plipid/glycerol_acylTrfase"/>
</dbReference>
<comment type="similarity">
    <text evidence="1 4">Belongs to the 1-acyl-sn-glycerol-3-phosphate acyltransferase family.</text>
</comment>
<dbReference type="SMART" id="SM00563">
    <property type="entry name" value="PlsC"/>
    <property type="match status" value="1"/>
</dbReference>
<organism evidence="6 7">
    <name type="scientific">Tepidibacillus decaturensis</name>
    <dbReference type="NCBI Taxonomy" id="1413211"/>
    <lineage>
        <taxon>Bacteria</taxon>
        <taxon>Bacillati</taxon>
        <taxon>Bacillota</taxon>
        <taxon>Bacilli</taxon>
        <taxon>Bacillales</taxon>
        <taxon>Bacillaceae</taxon>
        <taxon>Tepidibacillus</taxon>
    </lineage>
</organism>
<name>A0A135L480_9BACI</name>
<proteinExistence type="inferred from homology"/>
<comment type="domain">
    <text evidence="4">The HXXXXD motif is essential for acyltransferase activity and may constitute the binding site for the phosphate moiety of the glycerol-3-phosphate.</text>
</comment>
<evidence type="ECO:0000259" key="5">
    <source>
        <dbReference type="SMART" id="SM00563"/>
    </source>
</evidence>
<dbReference type="EMBL" id="LSKU01000001">
    <property type="protein sequence ID" value="KXG43653.1"/>
    <property type="molecule type" value="Genomic_DNA"/>
</dbReference>
<keyword evidence="2 4" id="KW-0808">Transferase</keyword>
<reference evidence="6 7" key="1">
    <citation type="submission" date="2016-02" db="EMBL/GenBank/DDBJ databases">
        <title>Draft Genome for Tepidibacillus decaturensis nov. sp. Strain Z9, an Anaerobic, Moderately Thermophilic and Heterotrophic Bacterium from Deep Subsurface of the Illinois Basin, USA.</title>
        <authorList>
            <person name="Dong Y."/>
            <person name="Chang J.Y."/>
            <person name="Sanford R."/>
            <person name="Fouke B.W."/>
        </authorList>
    </citation>
    <scope>NUCLEOTIDE SEQUENCE [LARGE SCALE GENOMIC DNA]</scope>
    <source>
        <strain evidence="6 7">Z9</strain>
    </source>
</reference>
<dbReference type="PANTHER" id="PTHR10434:SF11">
    <property type="entry name" value="1-ACYL-SN-GLYCEROL-3-PHOSPHATE ACYLTRANSFERASE"/>
    <property type="match status" value="1"/>
</dbReference>
<dbReference type="InterPro" id="IPR004552">
    <property type="entry name" value="AGP_acyltrans"/>
</dbReference>
<dbReference type="GO" id="GO:0016020">
    <property type="term" value="C:membrane"/>
    <property type="evidence" value="ECO:0007669"/>
    <property type="project" value="InterPro"/>
</dbReference>
<evidence type="ECO:0000256" key="1">
    <source>
        <dbReference type="ARBA" id="ARBA00008655"/>
    </source>
</evidence>
<evidence type="ECO:0000256" key="3">
    <source>
        <dbReference type="ARBA" id="ARBA00023315"/>
    </source>
</evidence>
<dbReference type="CDD" id="cd07989">
    <property type="entry name" value="LPLAT_AGPAT-like"/>
    <property type="match status" value="1"/>
</dbReference>
<dbReference type="SUPFAM" id="SSF69593">
    <property type="entry name" value="Glycerol-3-phosphate (1)-acyltransferase"/>
    <property type="match status" value="1"/>
</dbReference>
<dbReference type="OrthoDB" id="9803035at2"/>
<dbReference type="AlphaFoldDB" id="A0A135L480"/>
<keyword evidence="4" id="KW-0594">Phospholipid biosynthesis</keyword>
<dbReference type="GO" id="GO:0003841">
    <property type="term" value="F:1-acylglycerol-3-phosphate O-acyltransferase activity"/>
    <property type="evidence" value="ECO:0007669"/>
    <property type="project" value="UniProtKB-UniRule"/>
</dbReference>